<feature type="transmembrane region" description="Helical" evidence="1">
    <location>
        <begin position="133"/>
        <end position="151"/>
    </location>
</feature>
<evidence type="ECO:0000256" key="1">
    <source>
        <dbReference type="SAM" id="Phobius"/>
    </source>
</evidence>
<keyword evidence="1" id="KW-0472">Membrane</keyword>
<comment type="caution">
    <text evidence="2">The sequence shown here is derived from an EMBL/GenBank/DDBJ whole genome shotgun (WGS) entry which is preliminary data.</text>
</comment>
<feature type="transmembrane region" description="Helical" evidence="1">
    <location>
        <begin position="70"/>
        <end position="87"/>
    </location>
</feature>
<keyword evidence="1" id="KW-1133">Transmembrane helix</keyword>
<evidence type="ECO:0000313" key="2">
    <source>
        <dbReference type="EMBL" id="RRD28936.1"/>
    </source>
</evidence>
<organism evidence="2 3">
    <name type="scientific">Actinomyces bowdenii</name>
    <dbReference type="NCBI Taxonomy" id="131109"/>
    <lineage>
        <taxon>Bacteria</taxon>
        <taxon>Bacillati</taxon>
        <taxon>Actinomycetota</taxon>
        <taxon>Actinomycetes</taxon>
        <taxon>Actinomycetales</taxon>
        <taxon>Actinomycetaceae</taxon>
        <taxon>Actinomyces</taxon>
    </lineage>
</organism>
<protein>
    <submittedName>
        <fullName evidence="2">Uncharacterized protein</fullName>
    </submittedName>
</protein>
<sequence length="152" mass="16868">MRFITSFTRGERFPAPDVARGLMLLLIAVANVPVWTGSTVGPFHAGAAEGLSTADRGWVLIRSMLVDHRAYPLFALLFGFGLVTMINRRLASGTRAYLESITGGQVERATAAQRAWAREQATIDARRLVRRRGWWMVLFGAVHGVFFYGDII</sequence>
<feature type="transmembrane region" description="Helical" evidence="1">
    <location>
        <begin position="21"/>
        <end position="43"/>
    </location>
</feature>
<dbReference type="Proteomes" id="UP000271272">
    <property type="component" value="Unassembled WGS sequence"/>
</dbReference>
<feature type="non-terminal residue" evidence="2">
    <location>
        <position position="152"/>
    </location>
</feature>
<name>A0A3P1V5L0_9ACTO</name>
<evidence type="ECO:0000313" key="3">
    <source>
        <dbReference type="Proteomes" id="UP000271272"/>
    </source>
</evidence>
<accession>A0A3P1V5L0</accession>
<dbReference type="AlphaFoldDB" id="A0A3P1V5L0"/>
<dbReference type="InterPro" id="IPR052529">
    <property type="entry name" value="Bact_Transport_Assoc"/>
</dbReference>
<dbReference type="EMBL" id="RQZC01000014">
    <property type="protein sequence ID" value="RRD28936.1"/>
    <property type="molecule type" value="Genomic_DNA"/>
</dbReference>
<dbReference type="PANTHER" id="PTHR30590:SF2">
    <property type="entry name" value="INNER MEMBRANE PROTEIN"/>
    <property type="match status" value="1"/>
</dbReference>
<proteinExistence type="predicted"/>
<keyword evidence="3" id="KW-1185">Reference proteome</keyword>
<dbReference type="PANTHER" id="PTHR30590">
    <property type="entry name" value="INNER MEMBRANE PROTEIN"/>
    <property type="match status" value="1"/>
</dbReference>
<reference evidence="2 3" key="1">
    <citation type="submission" date="2018-11" db="EMBL/GenBank/DDBJ databases">
        <title>Genomes From Bacteria Associated with the Canine Oral Cavity: a Test Case for Automated Genome-Based Taxonomic Assignment.</title>
        <authorList>
            <person name="Coil D.A."/>
            <person name="Jospin G."/>
            <person name="Darling A.E."/>
            <person name="Wallis C."/>
            <person name="Davis I.J."/>
            <person name="Harris S."/>
            <person name="Eisen J.A."/>
            <person name="Holcombe L.J."/>
            <person name="O'Flynn C."/>
        </authorList>
    </citation>
    <scope>NUCLEOTIDE SEQUENCE [LARGE SCALE GENOMIC DNA]</scope>
    <source>
        <strain evidence="2 3">OH5050</strain>
    </source>
</reference>
<gene>
    <name evidence="2" type="ORF">EII10_08845</name>
</gene>
<keyword evidence="1" id="KW-0812">Transmembrane</keyword>